<dbReference type="InterPro" id="IPR002912">
    <property type="entry name" value="ACT_dom"/>
</dbReference>
<dbReference type="GO" id="GO:0004617">
    <property type="term" value="F:phosphoglycerate dehydrogenase activity"/>
    <property type="evidence" value="ECO:0007669"/>
    <property type="project" value="UniProtKB-EC"/>
</dbReference>
<dbReference type="AlphaFoldDB" id="A0A1H5VYZ2"/>
<reference evidence="15" key="1">
    <citation type="submission" date="2016-10" db="EMBL/GenBank/DDBJ databases">
        <authorList>
            <person name="Varghese N."/>
            <person name="Submissions S."/>
        </authorList>
    </citation>
    <scope>NUCLEOTIDE SEQUENCE [LARGE SCALE GENOMIC DNA]</scope>
    <source>
        <strain evidence="15">CGMCC 1.7062</strain>
    </source>
</reference>
<evidence type="ECO:0000256" key="9">
    <source>
        <dbReference type="ARBA" id="ARBA00030455"/>
    </source>
</evidence>
<gene>
    <name evidence="14" type="ORF">SAMN04488244_10570</name>
</gene>
<protein>
    <recommendedName>
        <fullName evidence="6">D-3-phosphoglycerate dehydrogenase</fullName>
        <ecNumber evidence="4">1.1.1.399</ecNumber>
        <ecNumber evidence="5">1.1.1.95</ecNumber>
    </recommendedName>
    <alternativeName>
        <fullName evidence="9">2-oxoglutarate reductase</fullName>
    </alternativeName>
</protein>
<dbReference type="SUPFAM" id="SSF51735">
    <property type="entry name" value="NAD(P)-binding Rossmann-fold domains"/>
    <property type="match status" value="1"/>
</dbReference>
<proteinExistence type="inferred from homology"/>
<evidence type="ECO:0000256" key="2">
    <source>
        <dbReference type="ARBA" id="ARBA00005216"/>
    </source>
</evidence>
<evidence type="ECO:0000313" key="14">
    <source>
        <dbReference type="EMBL" id="SEF92489.1"/>
    </source>
</evidence>
<evidence type="ECO:0000256" key="10">
    <source>
        <dbReference type="ARBA" id="ARBA00048126"/>
    </source>
</evidence>
<organism evidence="14 15">
    <name type="scientific">Vibrio hangzhouensis</name>
    <dbReference type="NCBI Taxonomy" id="462991"/>
    <lineage>
        <taxon>Bacteria</taxon>
        <taxon>Pseudomonadati</taxon>
        <taxon>Pseudomonadota</taxon>
        <taxon>Gammaproteobacteria</taxon>
        <taxon>Vibrionales</taxon>
        <taxon>Vibrionaceae</taxon>
        <taxon>Vibrio</taxon>
    </lineage>
</organism>
<evidence type="ECO:0000256" key="1">
    <source>
        <dbReference type="ARBA" id="ARBA00003800"/>
    </source>
</evidence>
<dbReference type="InterPro" id="IPR036291">
    <property type="entry name" value="NAD(P)-bd_dom_sf"/>
</dbReference>
<comment type="catalytic activity">
    <reaction evidence="10">
        <text>(R)-2-hydroxyglutarate + NAD(+) = 2-oxoglutarate + NADH + H(+)</text>
        <dbReference type="Rhea" id="RHEA:49612"/>
        <dbReference type="ChEBI" id="CHEBI:15378"/>
        <dbReference type="ChEBI" id="CHEBI:15801"/>
        <dbReference type="ChEBI" id="CHEBI:16810"/>
        <dbReference type="ChEBI" id="CHEBI:57540"/>
        <dbReference type="ChEBI" id="CHEBI:57945"/>
        <dbReference type="EC" id="1.1.1.399"/>
    </reaction>
</comment>
<evidence type="ECO:0000256" key="12">
    <source>
        <dbReference type="RuleBase" id="RU003719"/>
    </source>
</evidence>
<dbReference type="Pfam" id="PF02826">
    <property type="entry name" value="2-Hacid_dh_C"/>
    <property type="match status" value="1"/>
</dbReference>
<comment type="function">
    <text evidence="1">Catalyzes the reversible oxidation of 3-phospho-D-glycerate to 3-phosphonooxypyruvate, the first step of the phosphorylated L-serine biosynthesis pathway. Also catalyzes the reversible oxidation of 2-hydroxyglutarate to 2-oxoglutarate.</text>
</comment>
<dbReference type="PANTHER" id="PTHR42938:SF47">
    <property type="entry name" value="HYDROXYPYRUVATE REDUCTASE"/>
    <property type="match status" value="1"/>
</dbReference>
<dbReference type="EC" id="1.1.1.95" evidence="5"/>
<feature type="domain" description="ACT" evidence="13">
    <location>
        <begin position="322"/>
        <end position="390"/>
    </location>
</feature>
<name>A0A1H5VYZ2_9VIBR</name>
<comment type="catalytic activity">
    <reaction evidence="11">
        <text>(2R)-3-phosphoglycerate + NAD(+) = 3-phosphooxypyruvate + NADH + H(+)</text>
        <dbReference type="Rhea" id="RHEA:12641"/>
        <dbReference type="ChEBI" id="CHEBI:15378"/>
        <dbReference type="ChEBI" id="CHEBI:18110"/>
        <dbReference type="ChEBI" id="CHEBI:57540"/>
        <dbReference type="ChEBI" id="CHEBI:57945"/>
        <dbReference type="ChEBI" id="CHEBI:58272"/>
        <dbReference type="EC" id="1.1.1.95"/>
    </reaction>
</comment>
<dbReference type="Proteomes" id="UP000236721">
    <property type="component" value="Unassembled WGS sequence"/>
</dbReference>
<comment type="pathway">
    <text evidence="2">Amino-acid biosynthesis; L-serine biosynthesis; L-serine from 3-phospho-D-glycerate: step 1/3.</text>
</comment>
<evidence type="ECO:0000256" key="11">
    <source>
        <dbReference type="ARBA" id="ARBA00048731"/>
    </source>
</evidence>
<evidence type="ECO:0000256" key="5">
    <source>
        <dbReference type="ARBA" id="ARBA00013143"/>
    </source>
</evidence>
<dbReference type="PROSITE" id="PS00670">
    <property type="entry name" value="D_2_HYDROXYACID_DH_2"/>
    <property type="match status" value="1"/>
</dbReference>
<dbReference type="CDD" id="cd04901">
    <property type="entry name" value="ACT_3PGDH"/>
    <property type="match status" value="1"/>
</dbReference>
<keyword evidence="8" id="KW-0520">NAD</keyword>
<evidence type="ECO:0000256" key="3">
    <source>
        <dbReference type="ARBA" id="ARBA00005854"/>
    </source>
</evidence>
<dbReference type="UniPathway" id="UPA00135">
    <property type="reaction ID" value="UER00196"/>
</dbReference>
<dbReference type="PANTHER" id="PTHR42938">
    <property type="entry name" value="FORMATE DEHYDROGENASE 1"/>
    <property type="match status" value="1"/>
</dbReference>
<dbReference type="EC" id="1.1.1.399" evidence="4"/>
<comment type="similarity">
    <text evidence="3 12">Belongs to the D-isomer specific 2-hydroxyacid dehydrogenase family.</text>
</comment>
<evidence type="ECO:0000256" key="6">
    <source>
        <dbReference type="ARBA" id="ARBA00021582"/>
    </source>
</evidence>
<evidence type="ECO:0000256" key="4">
    <source>
        <dbReference type="ARBA" id="ARBA00013001"/>
    </source>
</evidence>
<accession>A0A1H5VYZ2</accession>
<dbReference type="InterPro" id="IPR006139">
    <property type="entry name" value="D-isomer_2_OHA_DH_cat_dom"/>
</dbReference>
<evidence type="ECO:0000313" key="15">
    <source>
        <dbReference type="Proteomes" id="UP000236721"/>
    </source>
</evidence>
<dbReference type="InterPro" id="IPR045865">
    <property type="entry name" value="ACT-like_dom_sf"/>
</dbReference>
<dbReference type="Gene3D" id="3.30.70.260">
    <property type="match status" value="1"/>
</dbReference>
<dbReference type="PROSITE" id="PS51671">
    <property type="entry name" value="ACT"/>
    <property type="match status" value="1"/>
</dbReference>
<evidence type="ECO:0000259" key="13">
    <source>
        <dbReference type="PROSITE" id="PS51671"/>
    </source>
</evidence>
<dbReference type="Gene3D" id="3.40.50.720">
    <property type="entry name" value="NAD(P)-binding Rossmann-like Domain"/>
    <property type="match status" value="2"/>
</dbReference>
<dbReference type="InterPro" id="IPR006140">
    <property type="entry name" value="D-isomer_DH_NAD-bd"/>
</dbReference>
<dbReference type="InterPro" id="IPR029753">
    <property type="entry name" value="D-isomer_DH_CS"/>
</dbReference>
<dbReference type="CDD" id="cd12174">
    <property type="entry name" value="PGDH_like_3"/>
    <property type="match status" value="1"/>
</dbReference>
<dbReference type="InterPro" id="IPR029752">
    <property type="entry name" value="D-isomer_DH_CS1"/>
</dbReference>
<dbReference type="GO" id="GO:0051287">
    <property type="term" value="F:NAD binding"/>
    <property type="evidence" value="ECO:0007669"/>
    <property type="project" value="InterPro"/>
</dbReference>
<dbReference type="SUPFAM" id="SSF52283">
    <property type="entry name" value="Formate/glycerate dehydrogenase catalytic domain-like"/>
    <property type="match status" value="1"/>
</dbReference>
<keyword evidence="7 12" id="KW-0560">Oxidoreductase</keyword>
<sequence>MMKKIKTYNAIANKGLDKFSRERYEVSSEFSSPDAILLRSHKLHQEPIAPSVKAIARCGAGVNNIPIQQCTENGIVVFNTPGANANAVKELVLTGLLLSARDVLGGVAYSQTLSDISEAGVMDKLLEKEKKRFSGSEIKGKTLGVIGLGAIGASVANTAIDLGMDVIGFDSALSVEAAWRLSSRIQRAENLQSLIARCDFVTVHVPALESTIGLISSELLALAKPGQVLLNFARKEIVDTDAVVTALENGQLRQYVTDFPTPALIGREGVVLMPHIGASTSEAEENCAVMGAEQLIDFLENGNITNSVNFPKIRLERAEGYRITFANDNVPKVLGHVLSLLADLNINVLDMLNKSRDEVAYTILDIEQEPTAELLSAISGVEHVFNVRAL</sequence>
<keyword evidence="15" id="KW-1185">Reference proteome</keyword>
<evidence type="ECO:0000256" key="8">
    <source>
        <dbReference type="ARBA" id="ARBA00023027"/>
    </source>
</evidence>
<dbReference type="RefSeq" id="WP_244183042.1">
    <property type="nucleotide sequence ID" value="NZ_FNVG01000005.1"/>
</dbReference>
<evidence type="ECO:0000256" key="7">
    <source>
        <dbReference type="ARBA" id="ARBA00023002"/>
    </source>
</evidence>
<dbReference type="Pfam" id="PF00389">
    <property type="entry name" value="2-Hacid_dh"/>
    <property type="match status" value="1"/>
</dbReference>
<dbReference type="SUPFAM" id="SSF55021">
    <property type="entry name" value="ACT-like"/>
    <property type="match status" value="1"/>
</dbReference>
<dbReference type="PROSITE" id="PS00065">
    <property type="entry name" value="D_2_HYDROXYACID_DH_1"/>
    <property type="match status" value="1"/>
</dbReference>
<dbReference type="EMBL" id="FNVG01000005">
    <property type="protein sequence ID" value="SEF92489.1"/>
    <property type="molecule type" value="Genomic_DNA"/>
</dbReference>